<reference evidence="2" key="1">
    <citation type="submission" date="2020-05" db="EMBL/GenBank/DDBJ databases">
        <title>WGS assembly of Panicum virgatum.</title>
        <authorList>
            <person name="Lovell J.T."/>
            <person name="Jenkins J."/>
            <person name="Shu S."/>
            <person name="Juenger T.E."/>
            <person name="Schmutz J."/>
        </authorList>
    </citation>
    <scope>NUCLEOTIDE SEQUENCE</scope>
    <source>
        <strain evidence="2">AP13</strain>
    </source>
</reference>
<evidence type="ECO:0000256" key="1">
    <source>
        <dbReference type="SAM" id="MobiDB-lite"/>
    </source>
</evidence>
<organism evidence="2 3">
    <name type="scientific">Panicum virgatum</name>
    <name type="common">Blackwell switchgrass</name>
    <dbReference type="NCBI Taxonomy" id="38727"/>
    <lineage>
        <taxon>Eukaryota</taxon>
        <taxon>Viridiplantae</taxon>
        <taxon>Streptophyta</taxon>
        <taxon>Embryophyta</taxon>
        <taxon>Tracheophyta</taxon>
        <taxon>Spermatophyta</taxon>
        <taxon>Magnoliopsida</taxon>
        <taxon>Liliopsida</taxon>
        <taxon>Poales</taxon>
        <taxon>Poaceae</taxon>
        <taxon>PACMAD clade</taxon>
        <taxon>Panicoideae</taxon>
        <taxon>Panicodae</taxon>
        <taxon>Paniceae</taxon>
        <taxon>Panicinae</taxon>
        <taxon>Panicum</taxon>
        <taxon>Panicum sect. Hiantes</taxon>
    </lineage>
</organism>
<keyword evidence="3" id="KW-1185">Reference proteome</keyword>
<protein>
    <submittedName>
        <fullName evidence="2">Uncharacterized protein</fullName>
    </submittedName>
</protein>
<evidence type="ECO:0000313" key="3">
    <source>
        <dbReference type="Proteomes" id="UP000823388"/>
    </source>
</evidence>
<accession>A0A8T0R0I6</accession>
<name>A0A8T0R0I6_PANVG</name>
<dbReference type="AlphaFoldDB" id="A0A8T0R0I6"/>
<dbReference type="EMBL" id="CM029048">
    <property type="protein sequence ID" value="KAG2578698.1"/>
    <property type="molecule type" value="Genomic_DNA"/>
</dbReference>
<dbReference type="Proteomes" id="UP000823388">
    <property type="component" value="Chromosome 6N"/>
</dbReference>
<sequence>MLSAEQPQRSHGPDARSTASVARIHVEGGAARLGSPAQRGSMASAVWHGPGSRRGFPARRVADPQRGADQGGAWHGRAAWMQGGCVDARSPREPEGRGLLVATEMLGRWRMLVAGSCLQLQRLASTAAVGARRDEALLQGDGGGFHTAKVAQEMQGAVEHWS</sequence>
<feature type="region of interest" description="Disordered" evidence="1">
    <location>
        <begin position="1"/>
        <end position="20"/>
    </location>
</feature>
<gene>
    <name evidence="2" type="ORF">PVAP13_6NG116006</name>
</gene>
<evidence type="ECO:0000313" key="2">
    <source>
        <dbReference type="EMBL" id="KAG2578698.1"/>
    </source>
</evidence>
<proteinExistence type="predicted"/>
<feature type="region of interest" description="Disordered" evidence="1">
    <location>
        <begin position="30"/>
        <end position="73"/>
    </location>
</feature>
<comment type="caution">
    <text evidence="2">The sequence shown here is derived from an EMBL/GenBank/DDBJ whole genome shotgun (WGS) entry which is preliminary data.</text>
</comment>